<evidence type="ECO:0000256" key="3">
    <source>
        <dbReference type="ARBA" id="ARBA00022833"/>
    </source>
</evidence>
<dbReference type="PROSITE" id="PS00463">
    <property type="entry name" value="ZN2_CY6_FUNGAL_1"/>
    <property type="match status" value="1"/>
</dbReference>
<proteinExistence type="predicted"/>
<evidence type="ECO:0000256" key="2">
    <source>
        <dbReference type="ARBA" id="ARBA00022723"/>
    </source>
</evidence>
<evidence type="ECO:0000256" key="7">
    <source>
        <dbReference type="ARBA" id="ARBA00023242"/>
    </source>
</evidence>
<dbReference type="CDD" id="cd12148">
    <property type="entry name" value="fungal_TF_MHR"/>
    <property type="match status" value="1"/>
</dbReference>
<dbReference type="GeneID" id="69015709"/>
<keyword evidence="6" id="KW-0804">Transcription</keyword>
<feature type="domain" description="Zn(2)-C6 fungal-type" evidence="8">
    <location>
        <begin position="2"/>
        <end position="32"/>
    </location>
</feature>
<evidence type="ECO:0000256" key="6">
    <source>
        <dbReference type="ARBA" id="ARBA00023163"/>
    </source>
</evidence>
<organism evidence="9 10">
    <name type="scientific">Colletotrichum gloeosporioides</name>
    <name type="common">Anthracnose fungus</name>
    <name type="synonym">Glomerella cingulata</name>
    <dbReference type="NCBI Taxonomy" id="474922"/>
    <lineage>
        <taxon>Eukaryota</taxon>
        <taxon>Fungi</taxon>
        <taxon>Dikarya</taxon>
        <taxon>Ascomycota</taxon>
        <taxon>Pezizomycotina</taxon>
        <taxon>Sordariomycetes</taxon>
        <taxon>Hypocreomycetidae</taxon>
        <taxon>Glomerellales</taxon>
        <taxon>Glomerellaceae</taxon>
        <taxon>Colletotrichum</taxon>
        <taxon>Colletotrichum gloeosporioides species complex</taxon>
    </lineage>
</organism>
<keyword evidence="10" id="KW-1185">Reference proteome</keyword>
<dbReference type="GO" id="GO:0000981">
    <property type="term" value="F:DNA-binding transcription factor activity, RNA polymerase II-specific"/>
    <property type="evidence" value="ECO:0007669"/>
    <property type="project" value="InterPro"/>
</dbReference>
<dbReference type="InterPro" id="IPR001138">
    <property type="entry name" value="Zn2Cys6_DnaBD"/>
</dbReference>
<keyword evidence="7" id="KW-0539">Nucleus</keyword>
<dbReference type="RefSeq" id="XP_045256738.1">
    <property type="nucleotide sequence ID" value="XM_045408531.1"/>
</dbReference>
<dbReference type="GO" id="GO:0008270">
    <property type="term" value="F:zinc ion binding"/>
    <property type="evidence" value="ECO:0007669"/>
    <property type="project" value="InterPro"/>
</dbReference>
<keyword evidence="2" id="KW-0479">Metal-binding</keyword>
<keyword evidence="4" id="KW-0805">Transcription regulation</keyword>
<dbReference type="InterPro" id="IPR051615">
    <property type="entry name" value="Transcr_Regulatory_Elem"/>
</dbReference>
<dbReference type="PANTHER" id="PTHR31313">
    <property type="entry name" value="TY1 ENHANCER ACTIVATOR"/>
    <property type="match status" value="1"/>
</dbReference>
<protein>
    <recommendedName>
        <fullName evidence="8">Zn(2)-C6 fungal-type domain-containing protein</fullName>
    </recommendedName>
</protein>
<reference evidence="9" key="1">
    <citation type="journal article" date="2020" name="Phytopathology">
        <title>Genome sequence and comparative analysis of Colletotrichum gloeosporioides isolated from Liriodendron leaves.</title>
        <authorList>
            <person name="Fu F.F."/>
            <person name="Hao Z."/>
            <person name="Wang P."/>
            <person name="Lu Y."/>
            <person name="Xue L.J."/>
            <person name="Wei G."/>
            <person name="Tian Y."/>
            <person name="Baishi H."/>
            <person name="Xu H."/>
            <person name="Shi J."/>
            <person name="Cheng T."/>
            <person name="Wang G."/>
            <person name="Yi Y."/>
            <person name="Chen J."/>
        </authorList>
    </citation>
    <scope>NUCLEOTIDE SEQUENCE</scope>
    <source>
        <strain evidence="9">Lc1</strain>
    </source>
</reference>
<evidence type="ECO:0000256" key="5">
    <source>
        <dbReference type="ARBA" id="ARBA00023125"/>
    </source>
</evidence>
<dbReference type="GO" id="GO:0003677">
    <property type="term" value="F:DNA binding"/>
    <property type="evidence" value="ECO:0007669"/>
    <property type="project" value="UniProtKB-KW"/>
</dbReference>
<evidence type="ECO:0000313" key="10">
    <source>
        <dbReference type="Proteomes" id="UP000613401"/>
    </source>
</evidence>
<dbReference type="InterPro" id="IPR036864">
    <property type="entry name" value="Zn2-C6_fun-type_DNA-bd_sf"/>
</dbReference>
<dbReference type="AlphaFoldDB" id="A0A8H4C539"/>
<evidence type="ECO:0000259" key="8">
    <source>
        <dbReference type="PROSITE" id="PS50048"/>
    </source>
</evidence>
<dbReference type="Pfam" id="PF00172">
    <property type="entry name" value="Zn_clus"/>
    <property type="match status" value="1"/>
</dbReference>
<gene>
    <name evidence="9" type="ORF">GCG54_00008569</name>
</gene>
<name>A0A8H4C539_COLGL</name>
<sequence>MACHQCRTGRIKCDGVKPQCATCARLDRNCEYSRIDGRKSRHTESEFSALNNRIAFLESQLRKAQASASLGLDLMTDSTWDAHYGVAVQSDFEEHEEMKLERPLESLKFSVLGLEFDDEKLTTSALGAMCSVNGALIHDEVAGKTVYVGPTSNFHLLPASGTMRPSIAEKVAHYRRTEWLPTEIEYLRSYWDHVHSHFPLFSSPAELQQTAATNLLLKISVLGVGAFFCHSDSDPERQHQVNLAFSSRFTELSGGEIEHVCIPNIKSFLLRSYLAILQGKLESAAVFLGMLSCETLHSLTSTLNGNV</sequence>
<comment type="caution">
    <text evidence="9">The sequence shown here is derived from an EMBL/GenBank/DDBJ whole genome shotgun (WGS) entry which is preliminary data.</text>
</comment>
<dbReference type="PROSITE" id="PS50048">
    <property type="entry name" value="ZN2_CY6_FUNGAL_2"/>
    <property type="match status" value="1"/>
</dbReference>
<keyword evidence="5" id="KW-0238">DNA-binding</keyword>
<dbReference type="GO" id="GO:0005634">
    <property type="term" value="C:nucleus"/>
    <property type="evidence" value="ECO:0007669"/>
    <property type="project" value="UniProtKB-SubCell"/>
</dbReference>
<reference evidence="9" key="2">
    <citation type="submission" date="2020-03" db="EMBL/GenBank/DDBJ databases">
        <authorList>
            <person name="Fu F.-F."/>
            <person name="Chen J."/>
        </authorList>
    </citation>
    <scope>NUCLEOTIDE SEQUENCE</scope>
    <source>
        <strain evidence="9">Lc1</strain>
    </source>
</reference>
<comment type="subcellular location">
    <subcellularLocation>
        <location evidence="1">Nucleus</location>
    </subcellularLocation>
</comment>
<evidence type="ECO:0000256" key="1">
    <source>
        <dbReference type="ARBA" id="ARBA00004123"/>
    </source>
</evidence>
<accession>A0A8H4C539</accession>
<dbReference type="Proteomes" id="UP000613401">
    <property type="component" value="Unassembled WGS sequence"/>
</dbReference>
<dbReference type="CDD" id="cd00067">
    <property type="entry name" value="GAL4"/>
    <property type="match status" value="1"/>
</dbReference>
<dbReference type="SUPFAM" id="SSF57701">
    <property type="entry name" value="Zn2/Cys6 DNA-binding domain"/>
    <property type="match status" value="1"/>
</dbReference>
<dbReference type="SMART" id="SM00066">
    <property type="entry name" value="GAL4"/>
    <property type="match status" value="1"/>
</dbReference>
<evidence type="ECO:0000256" key="4">
    <source>
        <dbReference type="ARBA" id="ARBA00023015"/>
    </source>
</evidence>
<evidence type="ECO:0000313" key="9">
    <source>
        <dbReference type="EMBL" id="KAF3797574.1"/>
    </source>
</evidence>
<dbReference type="PANTHER" id="PTHR31313:SF81">
    <property type="entry name" value="TY1 ENHANCER ACTIVATOR"/>
    <property type="match status" value="1"/>
</dbReference>
<keyword evidence="3" id="KW-0862">Zinc</keyword>
<dbReference type="EMBL" id="WVTB01000113">
    <property type="protein sequence ID" value="KAF3797574.1"/>
    <property type="molecule type" value="Genomic_DNA"/>
</dbReference>
<dbReference type="Gene3D" id="4.10.240.10">
    <property type="entry name" value="Zn(2)-C6 fungal-type DNA-binding domain"/>
    <property type="match status" value="1"/>
</dbReference>